<dbReference type="NCBIfam" id="TIGR00358">
    <property type="entry name" value="3_prime_RNase"/>
    <property type="match status" value="1"/>
</dbReference>
<comment type="subcellular location">
    <subcellularLocation>
        <location evidence="7">Cytoplasm</location>
    </subcellularLocation>
</comment>
<gene>
    <name evidence="7 11" type="primary">rnr</name>
    <name evidence="11" type="ORF">GETHOR_09550</name>
</gene>
<evidence type="ECO:0000256" key="4">
    <source>
        <dbReference type="ARBA" id="ARBA00022801"/>
    </source>
</evidence>
<dbReference type="PROSITE" id="PS50126">
    <property type="entry name" value="S1"/>
    <property type="match status" value="1"/>
</dbReference>
<evidence type="ECO:0000256" key="8">
    <source>
        <dbReference type="SAM" id="Coils"/>
    </source>
</evidence>
<dbReference type="InterPro" id="IPR004476">
    <property type="entry name" value="RNase_II/RNase_R"/>
</dbReference>
<evidence type="ECO:0000256" key="2">
    <source>
        <dbReference type="ARBA" id="ARBA00022490"/>
    </source>
</evidence>
<keyword evidence="3 7" id="KW-0540">Nuclease</keyword>
<dbReference type="InterPro" id="IPR001900">
    <property type="entry name" value="RNase_II/R"/>
</dbReference>
<keyword evidence="6 7" id="KW-0694">RNA-binding</keyword>
<feature type="compositionally biased region" description="Basic and acidic residues" evidence="9">
    <location>
        <begin position="641"/>
        <end position="667"/>
    </location>
</feature>
<protein>
    <recommendedName>
        <fullName evidence="7">Ribonuclease R</fullName>
        <shortName evidence="7">RNase R</shortName>
        <ecNumber evidence="7">3.1.13.1</ecNumber>
    </recommendedName>
</protein>
<keyword evidence="2 7" id="KW-0963">Cytoplasm</keyword>
<dbReference type="SMART" id="SM00316">
    <property type="entry name" value="S1"/>
    <property type="match status" value="1"/>
</dbReference>
<dbReference type="InterPro" id="IPR011805">
    <property type="entry name" value="RNase_R"/>
</dbReference>
<organism evidence="11 12">
    <name type="scientific">Geothrix oryzae</name>
    <dbReference type="NCBI Taxonomy" id="2927975"/>
    <lineage>
        <taxon>Bacteria</taxon>
        <taxon>Pseudomonadati</taxon>
        <taxon>Acidobacteriota</taxon>
        <taxon>Holophagae</taxon>
        <taxon>Holophagales</taxon>
        <taxon>Holophagaceae</taxon>
        <taxon>Geothrix</taxon>
    </lineage>
</organism>
<dbReference type="PANTHER" id="PTHR23355:SF9">
    <property type="entry name" value="DIS3-LIKE EXONUCLEASE 2"/>
    <property type="match status" value="1"/>
</dbReference>
<evidence type="ECO:0000256" key="6">
    <source>
        <dbReference type="ARBA" id="ARBA00022884"/>
    </source>
</evidence>
<comment type="similarity">
    <text evidence="7">Belongs to the RNR ribonuclease family. RNase R subfamily.</text>
</comment>
<accession>A0ABN6UYH8</accession>
<keyword evidence="12" id="KW-1185">Reference proteome</keyword>
<dbReference type="InterPro" id="IPR040476">
    <property type="entry name" value="CSD2"/>
</dbReference>
<dbReference type="Proteomes" id="UP001242010">
    <property type="component" value="Chromosome"/>
</dbReference>
<comment type="catalytic activity">
    <reaction evidence="1 7">
        <text>Exonucleolytic cleavage in the 3'- to 5'-direction to yield nucleoside 5'-phosphates.</text>
        <dbReference type="EC" id="3.1.13.1"/>
    </reaction>
</comment>
<dbReference type="SMART" id="SM00955">
    <property type="entry name" value="RNB"/>
    <property type="match status" value="1"/>
</dbReference>
<dbReference type="EC" id="3.1.13.1" evidence="7"/>
<dbReference type="Pfam" id="PF00773">
    <property type="entry name" value="RNB"/>
    <property type="match status" value="1"/>
</dbReference>
<dbReference type="HAMAP" id="MF_01895">
    <property type="entry name" value="RNase_R"/>
    <property type="match status" value="1"/>
</dbReference>
<dbReference type="InterPro" id="IPR012340">
    <property type="entry name" value="NA-bd_OB-fold"/>
</dbReference>
<dbReference type="InterPro" id="IPR050180">
    <property type="entry name" value="RNR_Ribonuclease"/>
</dbReference>
<dbReference type="Gene3D" id="2.40.50.140">
    <property type="entry name" value="Nucleic acid-binding proteins"/>
    <property type="match status" value="1"/>
</dbReference>
<evidence type="ECO:0000256" key="1">
    <source>
        <dbReference type="ARBA" id="ARBA00001849"/>
    </source>
</evidence>
<evidence type="ECO:0000256" key="7">
    <source>
        <dbReference type="HAMAP-Rule" id="MF_01895"/>
    </source>
</evidence>
<dbReference type="SUPFAM" id="SSF50249">
    <property type="entry name" value="Nucleic acid-binding proteins"/>
    <property type="match status" value="2"/>
</dbReference>
<dbReference type="Pfam" id="PF17876">
    <property type="entry name" value="CSD2"/>
    <property type="match status" value="1"/>
</dbReference>
<keyword evidence="5 7" id="KW-0269">Exonuclease</keyword>
<evidence type="ECO:0000313" key="12">
    <source>
        <dbReference type="Proteomes" id="UP001242010"/>
    </source>
</evidence>
<sequence length="707" mass="78467">MPKGPGTDLLVDWRDAHGAIHGDRVVAEVSGEGWDGRLKARILEIKGRGEVPLPGTLQKQPWGWRVVPLEPRISQIIAVPPTDLAEDGELVSVKLDPDPEAKQLRGTVVARLGKKTDLKIENRLTAALFNLRTAFPDAVMKELAPFPTSIPAEWIRGREDLREVLTCTVDPPTAKDFDDAISLEALSRSEGGGWLLGVHIADVSHYVAEGGPLDEEARLRGTSVYFPDEAIPMIPDRLSGDLCSLREGVDRLTMTAWMTISPDLEVVETRLSESVIRSAKRLTYDEVKEACIDLSTRKRAELGEALCAHLDEALVLSRRLTQVRLERGAMNLDSEEAEFIFDEEGRPVDARRYPRHDAHRMIEEFMLLANETVARFFTRKKIPSIYRIHDEPDPLKLEIFAEVARAFGLLKPKEVPTPEHLNAMLDKIRGGPLEAMINNLLLRSLKKAEYSVDNIGHSGLALQDYLHFTSPIRRYPDLIVHRLLKKILRGERLPESLHSHLAVLAKGASDAEQKATEAERENDKWKACLLMKSRIGQRFRGRIQGFSAKVVFITLESPFVEAGVPLAALGGNFWVDEHRMKATGLRGTVVLSIGDAVEVEITTVDEDLRRISAWLTEAKAQDAHGKGCVFVPTLAAPAVLREGDLEQPRRKGASRTRETRPPRETASKGRPPKKARVASGKVKEARPKAPKGSVRGSARGGAKRKGR</sequence>
<feature type="region of interest" description="Disordered" evidence="9">
    <location>
        <begin position="641"/>
        <end position="707"/>
    </location>
</feature>
<name>A0ABN6UYH8_9BACT</name>
<comment type="function">
    <text evidence="7">3'-5' exoribonuclease that releases 5'-nucleoside monophosphates and is involved in maturation of structured RNAs.</text>
</comment>
<dbReference type="PANTHER" id="PTHR23355">
    <property type="entry name" value="RIBONUCLEASE"/>
    <property type="match status" value="1"/>
</dbReference>
<feature type="domain" description="S1 motif" evidence="10">
    <location>
        <begin position="536"/>
        <end position="616"/>
    </location>
</feature>
<evidence type="ECO:0000256" key="3">
    <source>
        <dbReference type="ARBA" id="ARBA00022722"/>
    </source>
</evidence>
<feature type="coiled-coil region" evidence="8">
    <location>
        <begin position="501"/>
        <end position="528"/>
    </location>
</feature>
<dbReference type="InterPro" id="IPR003029">
    <property type="entry name" value="S1_domain"/>
</dbReference>
<evidence type="ECO:0000313" key="11">
    <source>
        <dbReference type="EMBL" id="BDU68854.1"/>
    </source>
</evidence>
<evidence type="ECO:0000256" key="5">
    <source>
        <dbReference type="ARBA" id="ARBA00022839"/>
    </source>
</evidence>
<keyword evidence="4 7" id="KW-0378">Hydrolase</keyword>
<evidence type="ECO:0000256" key="9">
    <source>
        <dbReference type="SAM" id="MobiDB-lite"/>
    </source>
</evidence>
<proteinExistence type="inferred from homology"/>
<evidence type="ECO:0000259" key="10">
    <source>
        <dbReference type="PROSITE" id="PS50126"/>
    </source>
</evidence>
<dbReference type="EMBL" id="AP027079">
    <property type="protein sequence ID" value="BDU68854.1"/>
    <property type="molecule type" value="Genomic_DNA"/>
</dbReference>
<keyword evidence="8" id="KW-0175">Coiled coil</keyword>
<reference evidence="12" key="1">
    <citation type="journal article" date="2023" name="Int. J. Syst. Evol. Microbiol.">
        <title>Mesoterricola silvestris gen. nov., sp. nov., Mesoterricola sediminis sp. nov., Geothrix oryzae sp. nov., Geothrix edaphica sp. nov., Geothrix rubra sp. nov., and Geothrix limicola sp. nov., six novel members of Acidobacteriota isolated from soils.</title>
        <authorList>
            <person name="Itoh H."/>
            <person name="Sugisawa Y."/>
            <person name="Mise K."/>
            <person name="Xu Z."/>
            <person name="Kuniyasu M."/>
            <person name="Ushijima N."/>
            <person name="Kawano K."/>
            <person name="Kobayashi E."/>
            <person name="Shiratori Y."/>
            <person name="Masuda Y."/>
            <person name="Senoo K."/>
        </authorList>
    </citation>
    <scope>NUCLEOTIDE SEQUENCE [LARGE SCALE GENOMIC DNA]</scope>
    <source>
        <strain evidence="12">Red222</strain>
    </source>
</reference>